<accession>A0A645FRT7</accession>
<proteinExistence type="predicted"/>
<gene>
    <name evidence="1" type="ORF">SDC9_164491</name>
</gene>
<sequence length="144" mass="15903">MFDLKTYVHLHEIEMAVLVEQKLERAHTRVADMPDHAHNFFKQRFALAFCNSGGRGLLDELLVLTLDRAVALAKAYGVSGFVGKNLQFDVSSGADALFHIDRAVAERCGRLRISGHKRGGQIGLIITSRMPRPPPPEHALSMTG</sequence>
<name>A0A645FRT7_9ZZZZ</name>
<comment type="caution">
    <text evidence="1">The sequence shown here is derived from an EMBL/GenBank/DDBJ whole genome shotgun (WGS) entry which is preliminary data.</text>
</comment>
<organism evidence="1">
    <name type="scientific">bioreactor metagenome</name>
    <dbReference type="NCBI Taxonomy" id="1076179"/>
    <lineage>
        <taxon>unclassified sequences</taxon>
        <taxon>metagenomes</taxon>
        <taxon>ecological metagenomes</taxon>
    </lineage>
</organism>
<dbReference type="AlphaFoldDB" id="A0A645FRT7"/>
<reference evidence="1" key="1">
    <citation type="submission" date="2019-08" db="EMBL/GenBank/DDBJ databases">
        <authorList>
            <person name="Kucharzyk K."/>
            <person name="Murdoch R.W."/>
            <person name="Higgins S."/>
            <person name="Loffler F."/>
        </authorList>
    </citation>
    <scope>NUCLEOTIDE SEQUENCE</scope>
</reference>
<dbReference type="EMBL" id="VSSQ01064187">
    <property type="protein sequence ID" value="MPN17141.1"/>
    <property type="molecule type" value="Genomic_DNA"/>
</dbReference>
<evidence type="ECO:0000313" key="1">
    <source>
        <dbReference type="EMBL" id="MPN17141.1"/>
    </source>
</evidence>
<protein>
    <submittedName>
        <fullName evidence="1">Uncharacterized protein</fullName>
    </submittedName>
</protein>
<dbReference type="AntiFam" id="ANF00133">
    <property type="entry name" value="Shadow ORF (opposite mccA)"/>
</dbReference>